<feature type="signal peptide" evidence="1">
    <location>
        <begin position="1"/>
        <end position="19"/>
    </location>
</feature>
<dbReference type="RefSeq" id="WP_205134481.1">
    <property type="nucleotide sequence ID" value="NZ_JACSNT010000021.1"/>
</dbReference>
<name>A0ABS2GBJ2_9FIRM</name>
<organism evidence="2 3">
    <name type="scientific">Anaerotignum lactatifermentans</name>
    <dbReference type="NCBI Taxonomy" id="160404"/>
    <lineage>
        <taxon>Bacteria</taxon>
        <taxon>Bacillati</taxon>
        <taxon>Bacillota</taxon>
        <taxon>Clostridia</taxon>
        <taxon>Lachnospirales</taxon>
        <taxon>Anaerotignaceae</taxon>
        <taxon>Anaerotignum</taxon>
    </lineage>
</organism>
<gene>
    <name evidence="2" type="ORF">H9X83_11925</name>
</gene>
<evidence type="ECO:0000256" key="1">
    <source>
        <dbReference type="SAM" id="SignalP"/>
    </source>
</evidence>
<sequence>MKKLTTSLLICMLVLGAAACGTDTQKEEASTDQEISGELTAEQKEEISHMTAPIDAVTRCMLENNMEYDPSDPAFFWTSLSYFVGAYGQNHTSAELTDSTITLPRKAVQEHAIALFADYDDLLPLPEELSDRVTYDESMDAYTFSLGDIGLCTTELSDERMEDGVLTLQANLLSTMNDSTIGTWTVTLTENTYADGITDPIYLYSLSSVTPLEITRTISAVYNGLSDGHTAEMTLSDGTVEAFQFSGDDLLEQLNSFQSGDAITFTCKQTGTDGPAVITAIQ</sequence>
<dbReference type="Proteomes" id="UP000729290">
    <property type="component" value="Unassembled WGS sequence"/>
</dbReference>
<accession>A0ABS2GBJ2</accession>
<evidence type="ECO:0000313" key="3">
    <source>
        <dbReference type="Proteomes" id="UP000729290"/>
    </source>
</evidence>
<dbReference type="EMBL" id="JACSNV010000024">
    <property type="protein sequence ID" value="MBM6878849.1"/>
    <property type="molecule type" value="Genomic_DNA"/>
</dbReference>
<reference evidence="2 3" key="1">
    <citation type="journal article" date="2021" name="Sci. Rep.">
        <title>The distribution of antibiotic resistance genes in chicken gut microbiota commensals.</title>
        <authorList>
            <person name="Juricova H."/>
            <person name="Matiasovicova J."/>
            <person name="Kubasova T."/>
            <person name="Cejkova D."/>
            <person name="Rychlik I."/>
        </authorList>
    </citation>
    <scope>NUCLEOTIDE SEQUENCE [LARGE SCALE GENOMIC DNA]</scope>
    <source>
        <strain evidence="2 3">An431b</strain>
    </source>
</reference>
<comment type="caution">
    <text evidence="2">The sequence shown here is derived from an EMBL/GenBank/DDBJ whole genome shotgun (WGS) entry which is preliminary data.</text>
</comment>
<evidence type="ECO:0000313" key="2">
    <source>
        <dbReference type="EMBL" id="MBM6878849.1"/>
    </source>
</evidence>
<dbReference type="PROSITE" id="PS51257">
    <property type="entry name" value="PROKAR_LIPOPROTEIN"/>
    <property type="match status" value="1"/>
</dbReference>
<proteinExistence type="predicted"/>
<keyword evidence="3" id="KW-1185">Reference proteome</keyword>
<protein>
    <recommendedName>
        <fullName evidence="4">SLH domain-containing protein</fullName>
    </recommendedName>
</protein>
<keyword evidence="1" id="KW-0732">Signal</keyword>
<evidence type="ECO:0008006" key="4">
    <source>
        <dbReference type="Google" id="ProtNLM"/>
    </source>
</evidence>
<feature type="chain" id="PRO_5045166445" description="SLH domain-containing protein" evidence="1">
    <location>
        <begin position="20"/>
        <end position="282"/>
    </location>
</feature>